<dbReference type="PANTHER" id="PTHR46268:SF6">
    <property type="entry name" value="UNIVERSAL STRESS PROTEIN UP12"/>
    <property type="match status" value="1"/>
</dbReference>
<comment type="similarity">
    <text evidence="1">Belongs to the universal stress protein A family.</text>
</comment>
<accession>A0A1I7HFK2</accession>
<sequence>MMCPITRIVVATDISDFARRAESRAALLAQELSSESLDLIHVIDSLALESLRNLTPLLDTEQRLMQGSREQMAEIKRRLTASYGIKVTTTTVNVGRADTEIAHYAGLLKAGLVVLGAFGGGAVREFVIGSTADKVLRTLSCPLLIVKQEPEASYRRVLVPVDFSESSHRAVEMALTIAPHASIIILHAFEVPFEGRLDFNDERIQAFRAEVKTRINVEMQKLLSDFEASGRSLGAVIELGPAVDTVIKKAGEIGADLIVIGKHGKSGWESMLLGSVARRVIQEAACDVLVVEQADADAG</sequence>
<dbReference type="InterPro" id="IPR014729">
    <property type="entry name" value="Rossmann-like_a/b/a_fold"/>
</dbReference>
<evidence type="ECO:0000259" key="2">
    <source>
        <dbReference type="Pfam" id="PF00582"/>
    </source>
</evidence>
<dbReference type="InterPro" id="IPR006015">
    <property type="entry name" value="Universal_stress_UspA"/>
</dbReference>
<dbReference type="AlphaFoldDB" id="A0A1I7HFK2"/>
<feature type="domain" description="UspA" evidence="2">
    <location>
        <begin position="154"/>
        <end position="291"/>
    </location>
</feature>
<evidence type="ECO:0000313" key="4">
    <source>
        <dbReference type="Proteomes" id="UP000182649"/>
    </source>
</evidence>
<evidence type="ECO:0000256" key="1">
    <source>
        <dbReference type="ARBA" id="ARBA00008791"/>
    </source>
</evidence>
<dbReference type="RefSeq" id="WP_256210459.1">
    <property type="nucleotide sequence ID" value="NZ_FPBZ01000009.1"/>
</dbReference>
<proteinExistence type="inferred from homology"/>
<reference evidence="3 4" key="1">
    <citation type="submission" date="2016-10" db="EMBL/GenBank/DDBJ databases">
        <authorList>
            <person name="de Groot N.N."/>
        </authorList>
    </citation>
    <scope>NUCLEOTIDE SEQUENCE [LARGE SCALE GENOMIC DNA]</scope>
    <source>
        <strain evidence="3 4">Nl14</strain>
    </source>
</reference>
<name>A0A1I7HFK2_9PROT</name>
<dbReference type="Gene3D" id="3.40.50.620">
    <property type="entry name" value="HUPs"/>
    <property type="match status" value="2"/>
</dbReference>
<evidence type="ECO:0000313" key="3">
    <source>
        <dbReference type="EMBL" id="SFU59515.1"/>
    </source>
</evidence>
<feature type="domain" description="UspA" evidence="2">
    <location>
        <begin position="6"/>
        <end position="147"/>
    </location>
</feature>
<dbReference type="Pfam" id="PF00582">
    <property type="entry name" value="Usp"/>
    <property type="match status" value="2"/>
</dbReference>
<organism evidence="3 4">
    <name type="scientific">Nitrosospira multiformis</name>
    <dbReference type="NCBI Taxonomy" id="1231"/>
    <lineage>
        <taxon>Bacteria</taxon>
        <taxon>Pseudomonadati</taxon>
        <taxon>Pseudomonadota</taxon>
        <taxon>Betaproteobacteria</taxon>
        <taxon>Nitrosomonadales</taxon>
        <taxon>Nitrosomonadaceae</taxon>
        <taxon>Nitrosospira</taxon>
    </lineage>
</organism>
<dbReference type="SUPFAM" id="SSF52402">
    <property type="entry name" value="Adenine nucleotide alpha hydrolases-like"/>
    <property type="match status" value="2"/>
</dbReference>
<dbReference type="CDD" id="cd00293">
    <property type="entry name" value="USP-like"/>
    <property type="match status" value="2"/>
</dbReference>
<dbReference type="PRINTS" id="PR01438">
    <property type="entry name" value="UNVRSLSTRESS"/>
</dbReference>
<gene>
    <name evidence="3" type="ORF">SAMN05216417_10920</name>
</gene>
<dbReference type="EMBL" id="FPBZ01000009">
    <property type="protein sequence ID" value="SFU59515.1"/>
    <property type="molecule type" value="Genomic_DNA"/>
</dbReference>
<protein>
    <submittedName>
        <fullName evidence="3">Nucleotide-binding universal stress protein, UspA family</fullName>
    </submittedName>
</protein>
<dbReference type="Proteomes" id="UP000182649">
    <property type="component" value="Unassembled WGS sequence"/>
</dbReference>
<dbReference type="PANTHER" id="PTHR46268">
    <property type="entry name" value="STRESS RESPONSE PROTEIN NHAX"/>
    <property type="match status" value="1"/>
</dbReference>
<dbReference type="InterPro" id="IPR006016">
    <property type="entry name" value="UspA"/>
</dbReference>